<dbReference type="PANTHER" id="PTHR23501">
    <property type="entry name" value="MAJOR FACILITATOR SUPERFAMILY"/>
    <property type="match status" value="1"/>
</dbReference>
<feature type="region of interest" description="Disordered" evidence="5">
    <location>
        <begin position="18"/>
        <end position="38"/>
    </location>
</feature>
<dbReference type="GO" id="GO:0022857">
    <property type="term" value="F:transmembrane transporter activity"/>
    <property type="evidence" value="ECO:0007669"/>
    <property type="project" value="InterPro"/>
</dbReference>
<reference evidence="8 9" key="1">
    <citation type="submission" date="2019-10" db="EMBL/GenBank/DDBJ databases">
        <authorList>
            <person name="Palmer J.M."/>
        </authorList>
    </citation>
    <scope>NUCLEOTIDE SEQUENCE [LARGE SCALE GENOMIC DNA]</scope>
    <source>
        <strain evidence="8 9">TWF696</strain>
    </source>
</reference>
<feature type="domain" description="Major facilitator superfamily (MFS) profile" evidence="7">
    <location>
        <begin position="52"/>
        <end position="544"/>
    </location>
</feature>
<evidence type="ECO:0000256" key="3">
    <source>
        <dbReference type="ARBA" id="ARBA00022989"/>
    </source>
</evidence>
<feature type="compositionally biased region" description="Basic and acidic residues" evidence="5">
    <location>
        <begin position="553"/>
        <end position="565"/>
    </location>
</feature>
<keyword evidence="4 6" id="KW-0472">Membrane</keyword>
<accession>A0AAV9UM35</accession>
<evidence type="ECO:0000313" key="9">
    <source>
        <dbReference type="Proteomes" id="UP001375240"/>
    </source>
</evidence>
<keyword evidence="3 6" id="KW-1133">Transmembrane helix</keyword>
<evidence type="ECO:0000256" key="1">
    <source>
        <dbReference type="ARBA" id="ARBA00004141"/>
    </source>
</evidence>
<comment type="subcellular location">
    <subcellularLocation>
        <location evidence="1">Membrane</location>
        <topology evidence="1">Multi-pass membrane protein</topology>
    </subcellularLocation>
</comment>
<feature type="transmembrane region" description="Helical" evidence="6">
    <location>
        <begin position="242"/>
        <end position="263"/>
    </location>
</feature>
<dbReference type="Proteomes" id="UP001375240">
    <property type="component" value="Unassembled WGS sequence"/>
</dbReference>
<feature type="region of interest" description="Disordered" evidence="5">
    <location>
        <begin position="553"/>
        <end position="572"/>
    </location>
</feature>
<keyword evidence="9" id="KW-1185">Reference proteome</keyword>
<dbReference type="EMBL" id="JAVHNQ010000006">
    <property type="protein sequence ID" value="KAK6344194.1"/>
    <property type="molecule type" value="Genomic_DNA"/>
</dbReference>
<feature type="transmembrane region" description="Helical" evidence="6">
    <location>
        <begin position="143"/>
        <end position="164"/>
    </location>
</feature>
<proteinExistence type="predicted"/>
<dbReference type="AlphaFoldDB" id="A0AAV9UM35"/>
<sequence>MEPNVEAELAVSKVYSKTEAPGPANGGESTLHPGSEDSKAPEFKMDWRLMLAFVSLMVITLAAALDATIISVALPIMAKELGGTATEAFWTGTSFLLASTVIQPIFGSFCHIFGRKPMVLTALVFFTVGAILCAVAKDFTLILVGRTIQGIGGGGIIAVSEIILTDLVPLRERGKYFGFLSTMWALGSVLGPVLGGVFSEKVSWTWVFWINLPFCGIGFVMVPVFLKLNFIPTSMAAKLRRIDWVGGTIFIGSCTSFLIPITWGGTMYAWDSWRTLVPLIVGGVGLIAFIFYEMYVASDPLIRMGVFKQRTAAVSYAGTFVHGIILWGLLYYLPLYYLAVKNQSPIIAGVSVFPQTFTVAPASVIVGIVVSITGKFRWAVYAGWALTILGVGLLYLLDVNTSTVSWIFINLVSGVGTGMLFPAMGLGIQAAAPLGDTGYAVAMFSFFRAFGQTFGVAVGGMAFQNFLKSKLSGFPELAGVADEYAKDAAALVEVIKAMPFGQPDQMREHLVWCYAAALKNVWLVFLGFAIIGGIFALFTEDLSLDREHDTDQGFKRKEKAVDAESKTPPIAE</sequence>
<feature type="transmembrane region" description="Helical" evidence="6">
    <location>
        <begin position="403"/>
        <end position="427"/>
    </location>
</feature>
<evidence type="ECO:0000259" key="7">
    <source>
        <dbReference type="PROSITE" id="PS50850"/>
    </source>
</evidence>
<feature type="transmembrane region" description="Helical" evidence="6">
    <location>
        <begin position="439"/>
        <end position="463"/>
    </location>
</feature>
<dbReference type="InterPro" id="IPR011701">
    <property type="entry name" value="MFS"/>
</dbReference>
<feature type="transmembrane region" description="Helical" evidence="6">
    <location>
        <begin position="521"/>
        <end position="538"/>
    </location>
</feature>
<dbReference type="SUPFAM" id="SSF103473">
    <property type="entry name" value="MFS general substrate transporter"/>
    <property type="match status" value="1"/>
</dbReference>
<feature type="transmembrane region" description="Helical" evidence="6">
    <location>
        <begin position="313"/>
        <end position="334"/>
    </location>
</feature>
<dbReference type="InterPro" id="IPR020846">
    <property type="entry name" value="MFS_dom"/>
</dbReference>
<evidence type="ECO:0000256" key="4">
    <source>
        <dbReference type="ARBA" id="ARBA00023136"/>
    </source>
</evidence>
<evidence type="ECO:0000313" key="8">
    <source>
        <dbReference type="EMBL" id="KAK6344194.1"/>
    </source>
</evidence>
<organism evidence="8 9">
    <name type="scientific">Orbilia brochopaga</name>
    <dbReference type="NCBI Taxonomy" id="3140254"/>
    <lineage>
        <taxon>Eukaryota</taxon>
        <taxon>Fungi</taxon>
        <taxon>Dikarya</taxon>
        <taxon>Ascomycota</taxon>
        <taxon>Pezizomycotina</taxon>
        <taxon>Orbiliomycetes</taxon>
        <taxon>Orbiliales</taxon>
        <taxon>Orbiliaceae</taxon>
        <taxon>Orbilia</taxon>
    </lineage>
</organism>
<dbReference type="InterPro" id="IPR036259">
    <property type="entry name" value="MFS_trans_sf"/>
</dbReference>
<dbReference type="Gene3D" id="1.20.1250.20">
    <property type="entry name" value="MFS general substrate transporter like domains"/>
    <property type="match status" value="1"/>
</dbReference>
<dbReference type="PRINTS" id="PR01036">
    <property type="entry name" value="TCRTETB"/>
</dbReference>
<gene>
    <name evidence="8" type="ORF">TWF696_007835</name>
</gene>
<feature type="transmembrane region" description="Helical" evidence="6">
    <location>
        <begin position="346"/>
        <end position="371"/>
    </location>
</feature>
<feature type="transmembrane region" description="Helical" evidence="6">
    <location>
        <begin position="88"/>
        <end position="106"/>
    </location>
</feature>
<keyword evidence="2 6" id="KW-0812">Transmembrane</keyword>
<dbReference type="Pfam" id="PF07690">
    <property type="entry name" value="MFS_1"/>
    <property type="match status" value="1"/>
</dbReference>
<protein>
    <recommendedName>
        <fullName evidence="7">Major facilitator superfamily (MFS) profile domain-containing protein</fullName>
    </recommendedName>
</protein>
<dbReference type="Gene3D" id="1.20.1720.10">
    <property type="entry name" value="Multidrug resistance protein D"/>
    <property type="match status" value="1"/>
</dbReference>
<feature type="transmembrane region" description="Helical" evidence="6">
    <location>
        <begin position="49"/>
        <end position="76"/>
    </location>
</feature>
<name>A0AAV9UM35_9PEZI</name>
<feature type="transmembrane region" description="Helical" evidence="6">
    <location>
        <begin position="176"/>
        <end position="194"/>
    </location>
</feature>
<evidence type="ECO:0000256" key="6">
    <source>
        <dbReference type="SAM" id="Phobius"/>
    </source>
</evidence>
<evidence type="ECO:0000256" key="2">
    <source>
        <dbReference type="ARBA" id="ARBA00022692"/>
    </source>
</evidence>
<feature type="transmembrane region" description="Helical" evidence="6">
    <location>
        <begin position="118"/>
        <end position="137"/>
    </location>
</feature>
<dbReference type="PROSITE" id="PS50850">
    <property type="entry name" value="MFS"/>
    <property type="match status" value="1"/>
</dbReference>
<dbReference type="FunFam" id="1.20.1250.20:FF:000786">
    <property type="entry name" value="MFS multidrug transporter, putative"/>
    <property type="match status" value="1"/>
</dbReference>
<dbReference type="GO" id="GO:0005886">
    <property type="term" value="C:plasma membrane"/>
    <property type="evidence" value="ECO:0007669"/>
    <property type="project" value="TreeGrafter"/>
</dbReference>
<evidence type="ECO:0000256" key="5">
    <source>
        <dbReference type="SAM" id="MobiDB-lite"/>
    </source>
</evidence>
<feature type="transmembrane region" description="Helical" evidence="6">
    <location>
        <begin position="206"/>
        <end position="230"/>
    </location>
</feature>
<feature type="transmembrane region" description="Helical" evidence="6">
    <location>
        <begin position="378"/>
        <end position="397"/>
    </location>
</feature>
<dbReference type="PANTHER" id="PTHR23501:SF59">
    <property type="entry name" value="MAJOR FACILITATOR SUPERFAMILY (MFS) PROFILE DOMAIN-CONTAINING PROTEIN-RELATED"/>
    <property type="match status" value="1"/>
</dbReference>
<feature type="transmembrane region" description="Helical" evidence="6">
    <location>
        <begin position="275"/>
        <end position="292"/>
    </location>
</feature>
<dbReference type="FunFam" id="1.20.1720.10:FF:000018">
    <property type="entry name" value="Putative MFS multidrug transporter"/>
    <property type="match status" value="1"/>
</dbReference>
<comment type="caution">
    <text evidence="8">The sequence shown here is derived from an EMBL/GenBank/DDBJ whole genome shotgun (WGS) entry which is preliminary data.</text>
</comment>